<dbReference type="Pfam" id="PF00535">
    <property type="entry name" value="Glycos_transf_2"/>
    <property type="match status" value="1"/>
</dbReference>
<reference evidence="3 4" key="1">
    <citation type="submission" date="2020-08" db="EMBL/GenBank/DDBJ databases">
        <title>Pseudomonas sp. nov.</title>
        <authorList>
            <person name="Gieschler S."/>
            <person name="Fiedler G."/>
            <person name="Brinks E."/>
            <person name="Boehnlein C."/>
            <person name="Franz C.M.A.P."/>
            <person name="Kabisch J."/>
        </authorList>
    </citation>
    <scope>NUCLEOTIDE SEQUENCE [LARGE SCALE GENOMIC DNA]</scope>
    <source>
        <strain evidence="3 4">MBT-2</strain>
    </source>
</reference>
<keyword evidence="1" id="KW-0472">Membrane</keyword>
<dbReference type="Proteomes" id="UP000546173">
    <property type="component" value="Unassembled WGS sequence"/>
</dbReference>
<sequence length="298" mass="34082">MTDILSEPADRADVADLPLVSIVAPCYNAENFLEEALASIFAQDYPNFEVIIVDDGSSDRSIEMLTALQATYDFQLLRQTNQGVSAALNFGLQHARGKYVSTPDLDDIMLAHSLRVRVDYLEQNPEVGAVGALITYMDTQGNALKDQTHTRIRRMDFADILANARVCGAPVSLYRMDVLRKAKFYDPAIKVQDFQITLRIAEQGVEIHMLPVIVTRYRRHPHNLSRRYKTLLEADMRAIEPYRGHPGYERGRAKLVNKALKYAVVEDKKDALRLLRSIPLKLWDRTTFRRLKRLVLHW</sequence>
<organism evidence="3 4">
    <name type="scientific">Pseudomonas baltica</name>
    <dbReference type="NCBI Taxonomy" id="2762576"/>
    <lineage>
        <taxon>Bacteria</taxon>
        <taxon>Pseudomonadati</taxon>
        <taxon>Pseudomonadota</taxon>
        <taxon>Gammaproteobacteria</taxon>
        <taxon>Pseudomonadales</taxon>
        <taxon>Pseudomonadaceae</taxon>
        <taxon>Pseudomonas</taxon>
    </lineage>
</organism>
<keyword evidence="1" id="KW-1003">Cell membrane</keyword>
<dbReference type="AlphaFoldDB" id="A0A7X1G2W8"/>
<accession>A0A7X1G2W8</accession>
<evidence type="ECO:0000313" key="4">
    <source>
        <dbReference type="Proteomes" id="UP000546173"/>
    </source>
</evidence>
<feature type="domain" description="Glycosyltransferase 2-like" evidence="2">
    <location>
        <begin position="21"/>
        <end position="180"/>
    </location>
</feature>
<protein>
    <submittedName>
        <fullName evidence="3">Glycosyltransferase family 2 protein</fullName>
    </submittedName>
</protein>
<keyword evidence="1" id="KW-0997">Cell inner membrane</keyword>
<dbReference type="RefSeq" id="WP_185793483.1">
    <property type="nucleotide sequence ID" value="NZ_JACMYH010000001.1"/>
</dbReference>
<proteinExistence type="predicted"/>
<dbReference type="InterPro" id="IPR029044">
    <property type="entry name" value="Nucleotide-diphossugar_trans"/>
</dbReference>
<keyword evidence="4" id="KW-1185">Reference proteome</keyword>
<name>A0A7X1G2W8_9PSED</name>
<gene>
    <name evidence="3" type="ORF">H7993_03740</name>
</gene>
<dbReference type="PANTHER" id="PTHR43685">
    <property type="entry name" value="GLYCOSYLTRANSFERASE"/>
    <property type="match status" value="1"/>
</dbReference>
<dbReference type="InterPro" id="IPR050834">
    <property type="entry name" value="Glycosyltransf_2"/>
</dbReference>
<evidence type="ECO:0000256" key="1">
    <source>
        <dbReference type="ARBA" id="ARBA00022519"/>
    </source>
</evidence>
<dbReference type="PANTHER" id="PTHR43685:SF2">
    <property type="entry name" value="GLYCOSYLTRANSFERASE 2-LIKE DOMAIN-CONTAINING PROTEIN"/>
    <property type="match status" value="1"/>
</dbReference>
<evidence type="ECO:0000259" key="2">
    <source>
        <dbReference type="Pfam" id="PF00535"/>
    </source>
</evidence>
<dbReference type="GO" id="GO:0016740">
    <property type="term" value="F:transferase activity"/>
    <property type="evidence" value="ECO:0007669"/>
    <property type="project" value="UniProtKB-KW"/>
</dbReference>
<dbReference type="CDD" id="cd00761">
    <property type="entry name" value="Glyco_tranf_GTA_type"/>
    <property type="match status" value="1"/>
</dbReference>
<dbReference type="Gene3D" id="3.90.550.10">
    <property type="entry name" value="Spore Coat Polysaccharide Biosynthesis Protein SpsA, Chain A"/>
    <property type="match status" value="1"/>
</dbReference>
<dbReference type="EMBL" id="JACMYH010000001">
    <property type="protein sequence ID" value="MBC2677495.1"/>
    <property type="molecule type" value="Genomic_DNA"/>
</dbReference>
<comment type="caution">
    <text evidence="3">The sequence shown here is derived from an EMBL/GenBank/DDBJ whole genome shotgun (WGS) entry which is preliminary data.</text>
</comment>
<evidence type="ECO:0000313" key="3">
    <source>
        <dbReference type="EMBL" id="MBC2677495.1"/>
    </source>
</evidence>
<dbReference type="SUPFAM" id="SSF53448">
    <property type="entry name" value="Nucleotide-diphospho-sugar transferases"/>
    <property type="match status" value="1"/>
</dbReference>
<dbReference type="InterPro" id="IPR001173">
    <property type="entry name" value="Glyco_trans_2-like"/>
</dbReference>
<keyword evidence="3" id="KW-0808">Transferase</keyword>